<name>A0A3D8QNP4_9HELO</name>
<protein>
    <recommendedName>
        <fullName evidence="7">Glutathione S-transferase</fullName>
    </recommendedName>
</protein>
<dbReference type="SUPFAM" id="SSF52833">
    <property type="entry name" value="Thioredoxin-like"/>
    <property type="match status" value="1"/>
</dbReference>
<feature type="domain" description="GST N-terminal" evidence="3">
    <location>
        <begin position="6"/>
        <end position="92"/>
    </location>
</feature>
<dbReference type="Pfam" id="PF00043">
    <property type="entry name" value="GST_C"/>
    <property type="match status" value="1"/>
</dbReference>
<evidence type="ECO:0000256" key="1">
    <source>
        <dbReference type="ARBA" id="ARBA00007409"/>
    </source>
</evidence>
<accession>A0A3D8QNP4</accession>
<dbReference type="STRING" id="1849047.A0A3D8QNP4"/>
<comment type="similarity">
    <text evidence="1 2">Belongs to the GST superfamily.</text>
</comment>
<keyword evidence="6" id="KW-1185">Reference proteome</keyword>
<proteinExistence type="inferred from homology"/>
<dbReference type="InterPro" id="IPR040079">
    <property type="entry name" value="Glutathione_S-Trfase"/>
</dbReference>
<dbReference type="Proteomes" id="UP000256645">
    <property type="component" value="Unassembled WGS sequence"/>
</dbReference>
<dbReference type="PROSITE" id="PS50404">
    <property type="entry name" value="GST_NTER"/>
    <property type="match status" value="1"/>
</dbReference>
<dbReference type="PROSITE" id="PS50405">
    <property type="entry name" value="GST_CTER"/>
    <property type="match status" value="1"/>
</dbReference>
<dbReference type="InterPro" id="IPR036282">
    <property type="entry name" value="Glutathione-S-Trfase_C_sf"/>
</dbReference>
<dbReference type="OrthoDB" id="422574at2759"/>
<evidence type="ECO:0000256" key="2">
    <source>
        <dbReference type="RuleBase" id="RU003494"/>
    </source>
</evidence>
<dbReference type="AlphaFoldDB" id="A0A3D8QNP4"/>
<dbReference type="Pfam" id="PF02798">
    <property type="entry name" value="GST_N"/>
    <property type="match status" value="1"/>
</dbReference>
<sequence length="239" mass="27463">MTATEAQFTLHTHVTCPAAFKVAHVLSLLNLTYNPIYFDSTSISRHEKLKWFAKLNPNGRSPVLIDHAQNDHVVWESTAILLYLVTLYDTENTLWPKDVFEQSKVNEWLMLQASGQGPTIGQAFWFGYWHHEVLPSAYKRYVDETKRILNVLENWLKDKKWLVGGKMSIADVSYYSWYEEAYLVDVDLAKEFPTVHTWMETMGAIPEIVKGSVGREMIKPKKIWERDGYSLAGTTSSVG</sequence>
<dbReference type="SFLD" id="SFLDG00358">
    <property type="entry name" value="Main_(cytGST)"/>
    <property type="match status" value="1"/>
</dbReference>
<evidence type="ECO:0000259" key="3">
    <source>
        <dbReference type="PROSITE" id="PS50404"/>
    </source>
</evidence>
<comment type="caution">
    <text evidence="5">The sequence shown here is derived from an EMBL/GenBank/DDBJ whole genome shotgun (WGS) entry which is preliminary data.</text>
</comment>
<dbReference type="PANTHER" id="PTHR44051">
    <property type="entry name" value="GLUTATHIONE S-TRANSFERASE-RELATED"/>
    <property type="match status" value="1"/>
</dbReference>
<dbReference type="EMBL" id="PDLM01000013">
    <property type="protein sequence ID" value="RDW63260.1"/>
    <property type="molecule type" value="Genomic_DNA"/>
</dbReference>
<organism evidence="5 6">
    <name type="scientific">Coleophoma cylindrospora</name>
    <dbReference type="NCBI Taxonomy" id="1849047"/>
    <lineage>
        <taxon>Eukaryota</taxon>
        <taxon>Fungi</taxon>
        <taxon>Dikarya</taxon>
        <taxon>Ascomycota</taxon>
        <taxon>Pezizomycotina</taxon>
        <taxon>Leotiomycetes</taxon>
        <taxon>Helotiales</taxon>
        <taxon>Dermateaceae</taxon>
        <taxon>Coleophoma</taxon>
    </lineage>
</organism>
<dbReference type="InterPro" id="IPR036249">
    <property type="entry name" value="Thioredoxin-like_sf"/>
</dbReference>
<dbReference type="InterPro" id="IPR004045">
    <property type="entry name" value="Glutathione_S-Trfase_N"/>
</dbReference>
<dbReference type="Gene3D" id="1.20.1050.10">
    <property type="match status" value="1"/>
</dbReference>
<dbReference type="InterPro" id="IPR004046">
    <property type="entry name" value="GST_C"/>
</dbReference>
<gene>
    <name evidence="5" type="ORF">BP6252_10805</name>
</gene>
<reference evidence="5 6" key="1">
    <citation type="journal article" date="2018" name="IMA Fungus">
        <title>IMA Genome-F 9: Draft genome sequence of Annulohypoxylon stygium, Aspergillus mulundensis, Berkeleyomyces basicola (syn. Thielaviopsis basicola), Ceratocystis smalleyi, two Cercospora beticola strains, Coleophoma cylindrospora, Fusarium fracticaudum, Phialophora cf. hyalina, and Morchella septimelata.</title>
        <authorList>
            <person name="Wingfield B.D."/>
            <person name="Bills G.F."/>
            <person name="Dong Y."/>
            <person name="Huang W."/>
            <person name="Nel W.J."/>
            <person name="Swalarsk-Parry B.S."/>
            <person name="Vaghefi N."/>
            <person name="Wilken P.M."/>
            <person name="An Z."/>
            <person name="de Beer Z.W."/>
            <person name="De Vos L."/>
            <person name="Chen L."/>
            <person name="Duong T.A."/>
            <person name="Gao Y."/>
            <person name="Hammerbacher A."/>
            <person name="Kikkert J.R."/>
            <person name="Li Y."/>
            <person name="Li H."/>
            <person name="Li K."/>
            <person name="Li Q."/>
            <person name="Liu X."/>
            <person name="Ma X."/>
            <person name="Naidoo K."/>
            <person name="Pethybridge S.J."/>
            <person name="Sun J."/>
            <person name="Steenkamp E.T."/>
            <person name="van der Nest M.A."/>
            <person name="van Wyk S."/>
            <person name="Wingfield M.J."/>
            <person name="Xiong C."/>
            <person name="Yue Q."/>
            <person name="Zhang X."/>
        </authorList>
    </citation>
    <scope>NUCLEOTIDE SEQUENCE [LARGE SCALE GENOMIC DNA]</scope>
    <source>
        <strain evidence="5 6">BP6252</strain>
    </source>
</reference>
<evidence type="ECO:0000313" key="5">
    <source>
        <dbReference type="EMBL" id="RDW63260.1"/>
    </source>
</evidence>
<dbReference type="PANTHER" id="PTHR44051:SF3">
    <property type="entry name" value="TRANSCRIPTIONAL REGULATOR URE2"/>
    <property type="match status" value="1"/>
</dbReference>
<feature type="domain" description="GST C-terminal" evidence="4">
    <location>
        <begin position="98"/>
        <end position="221"/>
    </location>
</feature>
<evidence type="ECO:0000259" key="4">
    <source>
        <dbReference type="PROSITE" id="PS50405"/>
    </source>
</evidence>
<dbReference type="InterPro" id="IPR010987">
    <property type="entry name" value="Glutathione-S-Trfase_C-like"/>
</dbReference>
<dbReference type="Gene3D" id="3.40.30.10">
    <property type="entry name" value="Glutaredoxin"/>
    <property type="match status" value="1"/>
</dbReference>
<evidence type="ECO:0008006" key="7">
    <source>
        <dbReference type="Google" id="ProtNLM"/>
    </source>
</evidence>
<evidence type="ECO:0000313" key="6">
    <source>
        <dbReference type="Proteomes" id="UP000256645"/>
    </source>
</evidence>
<dbReference type="SFLD" id="SFLDS00019">
    <property type="entry name" value="Glutathione_Transferase_(cytos"/>
    <property type="match status" value="1"/>
</dbReference>
<dbReference type="SUPFAM" id="SSF47616">
    <property type="entry name" value="GST C-terminal domain-like"/>
    <property type="match status" value="1"/>
</dbReference>